<accession>A0A0P7GD30</accession>
<dbReference type="AlphaFoldDB" id="A0A0P7GD30"/>
<feature type="transmembrane region" description="Helical" evidence="1">
    <location>
        <begin position="126"/>
        <end position="145"/>
    </location>
</feature>
<feature type="transmembrane region" description="Helical" evidence="1">
    <location>
        <begin position="53"/>
        <end position="71"/>
    </location>
</feature>
<comment type="caution">
    <text evidence="2">The sequence shown here is derived from an EMBL/GenBank/DDBJ whole genome shotgun (WGS) entry which is preliminary data.</text>
</comment>
<sequence>MEKLSLRGRLEDHLTFGAGYVPFLAIPIPVFFPFVFGLIRFQDVRAPFGPLSPSLYASITIVALIVTYLLLRQVGRWTFAPSLHCPKNILLTVGLYVGIVLAVVFIGYLITNPHPDAVTRLSLPDVLVGLTVASVYSALLSAVILRQDLAGLYGKPIDRFRSIEEWLEAVDTAANTEISGETQVSEYQKIIDEGEALLDELEGARTNEGKRLHSMFEKWLTDFRQRSSSVSRAAILTGETGNDRLLDKHQTLTCLRQQVAGIGGDEGGRI</sequence>
<dbReference type="RefSeq" id="WP_144427212.1">
    <property type="nucleotide sequence ID" value="NZ_LGUC01000001.1"/>
</dbReference>
<evidence type="ECO:0000256" key="1">
    <source>
        <dbReference type="SAM" id="Phobius"/>
    </source>
</evidence>
<proteinExistence type="predicted"/>
<feature type="transmembrane region" description="Helical" evidence="1">
    <location>
        <begin position="20"/>
        <end position="41"/>
    </location>
</feature>
<dbReference type="STRING" id="699431.SY89_02721"/>
<keyword evidence="1" id="KW-0472">Membrane</keyword>
<gene>
    <name evidence="2" type="ORF">SY89_02721</name>
</gene>
<name>A0A0P7GD30_9EURY</name>
<evidence type="ECO:0000313" key="3">
    <source>
        <dbReference type="Proteomes" id="UP000050535"/>
    </source>
</evidence>
<organism evidence="2 3">
    <name type="scientific">Halolamina pelagica</name>
    <dbReference type="NCBI Taxonomy" id="699431"/>
    <lineage>
        <taxon>Archaea</taxon>
        <taxon>Methanobacteriati</taxon>
        <taxon>Methanobacteriota</taxon>
        <taxon>Stenosarchaea group</taxon>
        <taxon>Halobacteria</taxon>
        <taxon>Halobacteriales</taxon>
        <taxon>Haloferacaceae</taxon>
    </lineage>
</organism>
<dbReference type="Proteomes" id="UP000050535">
    <property type="component" value="Unassembled WGS sequence"/>
</dbReference>
<evidence type="ECO:0000313" key="2">
    <source>
        <dbReference type="EMBL" id="KPN31964.1"/>
    </source>
</evidence>
<keyword evidence="3" id="KW-1185">Reference proteome</keyword>
<keyword evidence="1" id="KW-0812">Transmembrane</keyword>
<keyword evidence="1" id="KW-1133">Transmembrane helix</keyword>
<dbReference type="EMBL" id="LGUC01000001">
    <property type="protein sequence ID" value="KPN31964.1"/>
    <property type="molecule type" value="Genomic_DNA"/>
</dbReference>
<protein>
    <submittedName>
        <fullName evidence="2">Uncharacterized protein</fullName>
    </submittedName>
</protein>
<reference evidence="3" key="1">
    <citation type="submission" date="2013-11" db="EMBL/GenBank/DDBJ databases">
        <authorList>
            <person name="Hoang H.T."/>
            <person name="Killian M.L."/>
            <person name="Madson D.M."/>
            <person name="Arruda P.H.E."/>
            <person name="Sun D."/>
            <person name="Schwartz K.J."/>
            <person name="Yoon K."/>
        </authorList>
    </citation>
    <scope>NUCLEOTIDE SEQUENCE [LARGE SCALE GENOMIC DNA]</scope>
    <source>
        <strain evidence="3">CDK2</strain>
    </source>
</reference>
<feature type="transmembrane region" description="Helical" evidence="1">
    <location>
        <begin position="91"/>
        <end position="111"/>
    </location>
</feature>